<evidence type="ECO:0000313" key="1">
    <source>
        <dbReference type="EMBL" id="CCX05239.1"/>
    </source>
</evidence>
<organism evidence="1 2">
    <name type="scientific">Pyronema omphalodes (strain CBS 100304)</name>
    <name type="common">Pyronema confluens</name>
    <dbReference type="NCBI Taxonomy" id="1076935"/>
    <lineage>
        <taxon>Eukaryota</taxon>
        <taxon>Fungi</taxon>
        <taxon>Dikarya</taxon>
        <taxon>Ascomycota</taxon>
        <taxon>Pezizomycotina</taxon>
        <taxon>Pezizomycetes</taxon>
        <taxon>Pezizales</taxon>
        <taxon>Pyronemataceae</taxon>
        <taxon>Pyronema</taxon>
    </lineage>
</organism>
<proteinExistence type="predicted"/>
<gene>
    <name evidence="1" type="ORF">PCON_04826</name>
</gene>
<keyword evidence="2" id="KW-1185">Reference proteome</keyword>
<dbReference type="Proteomes" id="UP000018144">
    <property type="component" value="Unassembled WGS sequence"/>
</dbReference>
<name>U4KZU3_PYROM</name>
<evidence type="ECO:0000313" key="2">
    <source>
        <dbReference type="Proteomes" id="UP000018144"/>
    </source>
</evidence>
<dbReference type="AlphaFoldDB" id="U4KZU3"/>
<protein>
    <submittedName>
        <fullName evidence="1">Uncharacterized protein</fullName>
    </submittedName>
</protein>
<accession>U4KZU3</accession>
<sequence>MQFNYKSLLGYDFGINHNTGSNSNRRPPPTTGLLGYRALGKRKG</sequence>
<reference evidence="1 2" key="1">
    <citation type="journal article" date="2013" name="PLoS Genet.">
        <title>The genome and development-dependent transcriptomes of Pyronema confluens: a window into fungal evolution.</title>
        <authorList>
            <person name="Traeger S."/>
            <person name="Altegoer F."/>
            <person name="Freitag M."/>
            <person name="Gabaldon T."/>
            <person name="Kempken F."/>
            <person name="Kumar A."/>
            <person name="Marcet-Houben M."/>
            <person name="Poggeler S."/>
            <person name="Stajich J.E."/>
            <person name="Nowrousian M."/>
        </authorList>
    </citation>
    <scope>NUCLEOTIDE SEQUENCE [LARGE SCALE GENOMIC DNA]</scope>
    <source>
        <strain evidence="2">CBS 100304</strain>
        <tissue evidence="1">Vegetative mycelium</tissue>
    </source>
</reference>
<dbReference type="EMBL" id="HF935239">
    <property type="protein sequence ID" value="CCX05239.1"/>
    <property type="molecule type" value="Genomic_DNA"/>
</dbReference>